<dbReference type="InterPro" id="IPR002909">
    <property type="entry name" value="IPT_dom"/>
</dbReference>
<gene>
    <name evidence="3" type="ORF">GIL414_LOCUS69033</name>
</gene>
<keyword evidence="1" id="KW-0472">Membrane</keyword>
<name>A0A8S3HGE1_9BILA</name>
<evidence type="ECO:0000313" key="4">
    <source>
        <dbReference type="Proteomes" id="UP000681720"/>
    </source>
</evidence>
<accession>A0A8S3HGE1</accession>
<sequence length="249" mass="29060">MVYELEPMLQPYTSELTIQGINLTSVGHTKNHIIVQIGCDLCTVIHLQADKIICQPPRYRPEKYSKANRLCYSSEHPSIIVTIDNIRAHVGFMIYPKKIIILGVLSGCLFTIVFIVLIIIVIVSLKIRFTQRRSCKTYFCTNSIISHGIQQEKPYLITNSLSAGLPIRSYVNYLQLCYYYNHLTSNKRLFNFKQETMNQYKFLLENNEQLIDFLFKLSIKSNNKNILNNLILTQRYNLKKLFKYNHPLI</sequence>
<keyword evidence="1" id="KW-1133">Transmembrane helix</keyword>
<feature type="domain" description="IPT/TIG" evidence="2">
    <location>
        <begin position="13"/>
        <end position="64"/>
    </location>
</feature>
<proteinExistence type="predicted"/>
<evidence type="ECO:0000259" key="2">
    <source>
        <dbReference type="Pfam" id="PF01833"/>
    </source>
</evidence>
<comment type="caution">
    <text evidence="3">The sequence shown here is derived from an EMBL/GenBank/DDBJ whole genome shotgun (WGS) entry which is preliminary data.</text>
</comment>
<feature type="non-terminal residue" evidence="3">
    <location>
        <position position="1"/>
    </location>
</feature>
<feature type="transmembrane region" description="Helical" evidence="1">
    <location>
        <begin position="99"/>
        <end position="123"/>
    </location>
</feature>
<protein>
    <recommendedName>
        <fullName evidence="2">IPT/TIG domain-containing protein</fullName>
    </recommendedName>
</protein>
<dbReference type="Pfam" id="PF01833">
    <property type="entry name" value="TIG"/>
    <property type="match status" value="1"/>
</dbReference>
<keyword evidence="1" id="KW-0812">Transmembrane</keyword>
<organism evidence="3 4">
    <name type="scientific">Rotaria magnacalcarata</name>
    <dbReference type="NCBI Taxonomy" id="392030"/>
    <lineage>
        <taxon>Eukaryota</taxon>
        <taxon>Metazoa</taxon>
        <taxon>Spiralia</taxon>
        <taxon>Gnathifera</taxon>
        <taxon>Rotifera</taxon>
        <taxon>Eurotatoria</taxon>
        <taxon>Bdelloidea</taxon>
        <taxon>Philodinida</taxon>
        <taxon>Philodinidae</taxon>
        <taxon>Rotaria</taxon>
    </lineage>
</organism>
<evidence type="ECO:0000256" key="1">
    <source>
        <dbReference type="SAM" id="Phobius"/>
    </source>
</evidence>
<dbReference type="EMBL" id="CAJOBJ010329280">
    <property type="protein sequence ID" value="CAF5180097.1"/>
    <property type="molecule type" value="Genomic_DNA"/>
</dbReference>
<dbReference type="AlphaFoldDB" id="A0A8S3HGE1"/>
<evidence type="ECO:0000313" key="3">
    <source>
        <dbReference type="EMBL" id="CAF5180097.1"/>
    </source>
</evidence>
<reference evidence="3" key="1">
    <citation type="submission" date="2021-02" db="EMBL/GenBank/DDBJ databases">
        <authorList>
            <person name="Nowell W R."/>
        </authorList>
    </citation>
    <scope>NUCLEOTIDE SEQUENCE</scope>
</reference>
<dbReference type="Proteomes" id="UP000681720">
    <property type="component" value="Unassembled WGS sequence"/>
</dbReference>